<evidence type="ECO:0000256" key="3">
    <source>
        <dbReference type="ARBA" id="ARBA00022741"/>
    </source>
</evidence>
<evidence type="ECO:0000313" key="12">
    <source>
        <dbReference type="EMBL" id="KEF40147.1"/>
    </source>
</evidence>
<keyword evidence="8" id="KW-0413">Isomerase</keyword>
<evidence type="ECO:0000256" key="2">
    <source>
        <dbReference type="ARBA" id="ARBA00022705"/>
    </source>
</evidence>
<dbReference type="GO" id="GO:0005524">
    <property type="term" value="F:ATP binding"/>
    <property type="evidence" value="ECO:0007669"/>
    <property type="project" value="UniProtKB-KW"/>
</dbReference>
<protein>
    <recommendedName>
        <fullName evidence="9">DNA 5'-3' helicase</fullName>
        <ecNumber evidence="9">5.6.2.3</ecNumber>
    </recommendedName>
</protein>
<evidence type="ECO:0000256" key="8">
    <source>
        <dbReference type="ARBA" id="ARBA00023235"/>
    </source>
</evidence>
<accession>A0A072NSF8</accession>
<dbReference type="InterPro" id="IPR007693">
    <property type="entry name" value="DNA_helicase_DnaB-like_N"/>
</dbReference>
<evidence type="ECO:0000256" key="6">
    <source>
        <dbReference type="ARBA" id="ARBA00022840"/>
    </source>
</evidence>
<keyword evidence="7" id="KW-0238">DNA-binding</keyword>
<dbReference type="PROSITE" id="PS51199">
    <property type="entry name" value="SF4_HELICASE"/>
    <property type="match status" value="1"/>
</dbReference>
<dbReference type="EC" id="5.6.2.3" evidence="9"/>
<feature type="domain" description="SF4 helicase" evidence="11">
    <location>
        <begin position="147"/>
        <end position="415"/>
    </location>
</feature>
<gene>
    <name evidence="12" type="ORF">M670_00163</name>
</gene>
<dbReference type="GO" id="GO:0043139">
    <property type="term" value="F:5'-3' DNA helicase activity"/>
    <property type="evidence" value="ECO:0007669"/>
    <property type="project" value="UniProtKB-EC"/>
</dbReference>
<dbReference type="SUPFAM" id="SSF48024">
    <property type="entry name" value="N-terminal domain of DnaB helicase"/>
    <property type="match status" value="1"/>
</dbReference>
<organism evidence="12 13">
    <name type="scientific">Schinkia azotoformans MEV2011</name>
    <dbReference type="NCBI Taxonomy" id="1348973"/>
    <lineage>
        <taxon>Bacteria</taxon>
        <taxon>Bacillati</taxon>
        <taxon>Bacillota</taxon>
        <taxon>Bacilli</taxon>
        <taxon>Bacillales</taxon>
        <taxon>Bacillaceae</taxon>
        <taxon>Calidifontibacillus/Schinkia group</taxon>
        <taxon>Schinkia</taxon>
    </lineage>
</organism>
<dbReference type="GO" id="GO:0005829">
    <property type="term" value="C:cytosol"/>
    <property type="evidence" value="ECO:0007669"/>
    <property type="project" value="TreeGrafter"/>
</dbReference>
<dbReference type="AlphaFoldDB" id="A0A072NSF8"/>
<dbReference type="PANTHER" id="PTHR30153">
    <property type="entry name" value="REPLICATIVE DNA HELICASE DNAB"/>
    <property type="match status" value="1"/>
</dbReference>
<evidence type="ECO:0000256" key="1">
    <source>
        <dbReference type="ARBA" id="ARBA00008428"/>
    </source>
</evidence>
<dbReference type="Gene3D" id="1.10.860.10">
    <property type="entry name" value="DNAb Helicase, Chain A"/>
    <property type="match status" value="1"/>
</dbReference>
<dbReference type="CDD" id="cd00984">
    <property type="entry name" value="DnaB_C"/>
    <property type="match status" value="1"/>
</dbReference>
<evidence type="ECO:0000256" key="7">
    <source>
        <dbReference type="ARBA" id="ARBA00023125"/>
    </source>
</evidence>
<evidence type="ECO:0000256" key="9">
    <source>
        <dbReference type="ARBA" id="ARBA00044969"/>
    </source>
</evidence>
<evidence type="ECO:0000256" key="4">
    <source>
        <dbReference type="ARBA" id="ARBA00022801"/>
    </source>
</evidence>
<dbReference type="InterPro" id="IPR036185">
    <property type="entry name" value="DNA_heli_DnaB-like_N_sf"/>
</dbReference>
<dbReference type="EMBL" id="JJRY01000001">
    <property type="protein sequence ID" value="KEF40147.1"/>
    <property type="molecule type" value="Genomic_DNA"/>
</dbReference>
<dbReference type="GO" id="GO:0003677">
    <property type="term" value="F:DNA binding"/>
    <property type="evidence" value="ECO:0007669"/>
    <property type="project" value="UniProtKB-KW"/>
</dbReference>
<comment type="similarity">
    <text evidence="1">Belongs to the helicase family. DnaB subfamily.</text>
</comment>
<dbReference type="GO" id="GO:0006260">
    <property type="term" value="P:DNA replication"/>
    <property type="evidence" value="ECO:0007669"/>
    <property type="project" value="UniProtKB-KW"/>
</dbReference>
<comment type="caution">
    <text evidence="12">The sequence shown here is derived from an EMBL/GenBank/DDBJ whole genome shotgun (WGS) entry which is preliminary data.</text>
</comment>
<dbReference type="Gene3D" id="3.40.50.300">
    <property type="entry name" value="P-loop containing nucleotide triphosphate hydrolases"/>
    <property type="match status" value="1"/>
</dbReference>
<name>A0A072NSF8_SCHAZ</name>
<dbReference type="InterPro" id="IPR027417">
    <property type="entry name" value="P-loop_NTPase"/>
</dbReference>
<dbReference type="InterPro" id="IPR016136">
    <property type="entry name" value="DNA_helicase_N/primase_C"/>
</dbReference>
<dbReference type="PANTHER" id="PTHR30153:SF2">
    <property type="entry name" value="REPLICATIVE DNA HELICASE"/>
    <property type="match status" value="1"/>
</dbReference>
<dbReference type="GO" id="GO:0016787">
    <property type="term" value="F:hydrolase activity"/>
    <property type="evidence" value="ECO:0007669"/>
    <property type="project" value="UniProtKB-KW"/>
</dbReference>
<keyword evidence="6" id="KW-0067">ATP-binding</keyword>
<dbReference type="Proteomes" id="UP000027936">
    <property type="component" value="Unassembled WGS sequence"/>
</dbReference>
<keyword evidence="3" id="KW-0547">Nucleotide-binding</keyword>
<evidence type="ECO:0000256" key="5">
    <source>
        <dbReference type="ARBA" id="ARBA00022806"/>
    </source>
</evidence>
<dbReference type="Pfam" id="PF00772">
    <property type="entry name" value="DnaB"/>
    <property type="match status" value="1"/>
</dbReference>
<dbReference type="SUPFAM" id="SSF52540">
    <property type="entry name" value="P-loop containing nucleoside triphosphate hydrolases"/>
    <property type="match status" value="1"/>
</dbReference>
<dbReference type="PATRIC" id="fig|1348973.3.peg.158"/>
<evidence type="ECO:0000313" key="13">
    <source>
        <dbReference type="Proteomes" id="UP000027936"/>
    </source>
</evidence>
<evidence type="ECO:0000256" key="10">
    <source>
        <dbReference type="ARBA" id="ARBA00048954"/>
    </source>
</evidence>
<sequence length="417" mass="47335">MIAEKAFLGTIIKHNYLLKDTKIRSEQLEDARHQQLLNSMKWLSQDGKSINVVTLSTVPNLEGLGGISYINELTSFANSQKFEEYESLVQDAWKEREKNNILTRASQEGWEIGKVITELDAINEIKVDDYTSINDSLAEVYDAPWQKQAVKKGVPTGIAQLNRVTNGFQSSEVTVIAARPSMGKTDVLCHFSKQAGWNGYLPIIFSLEMPADSIRDRLIASTGRFNRLKMKDPYERLTEHQKNNWNNVLGNVSITNIQIFDGAGQTISEMRAKTRKMIHSFPDKKPIIFIDYLTLIRSENFFGGNAHLQVTEISKNLKAMAKEFNCPVVTLAQLNRSVEQRSDKRPMMSDIRESGSVEQDADLIMFLYREKYYNKDSDDNTLELIIAKNRNGPVGTVRVQYNEHTGEITDDNGKRAV</sequence>
<comment type="catalytic activity">
    <reaction evidence="10">
        <text>ATP + H2O = ADP + phosphate + H(+)</text>
        <dbReference type="Rhea" id="RHEA:13065"/>
        <dbReference type="ChEBI" id="CHEBI:15377"/>
        <dbReference type="ChEBI" id="CHEBI:15378"/>
        <dbReference type="ChEBI" id="CHEBI:30616"/>
        <dbReference type="ChEBI" id="CHEBI:43474"/>
        <dbReference type="ChEBI" id="CHEBI:456216"/>
        <dbReference type="EC" id="5.6.2.3"/>
    </reaction>
</comment>
<reference evidence="12 13" key="1">
    <citation type="submission" date="2014-04" db="EMBL/GenBank/DDBJ databases">
        <title>Draft genome sequence of Bacillus azotoformans MEV2011, a (co-) denitrifying strain unable to grow in the presence of oxygen.</title>
        <authorList>
            <person name="Nielsen M."/>
            <person name="Schreiber L."/>
            <person name="Finster K."/>
            <person name="Schramm A."/>
        </authorList>
    </citation>
    <scope>NUCLEOTIDE SEQUENCE [LARGE SCALE GENOMIC DNA]</scope>
    <source>
        <strain evidence="12 13">MEV2011</strain>
    </source>
</reference>
<dbReference type="RefSeq" id="WP_081846950.1">
    <property type="nucleotide sequence ID" value="NZ_JJRY01000001.1"/>
</dbReference>
<proteinExistence type="inferred from homology"/>
<keyword evidence="4" id="KW-0378">Hydrolase</keyword>
<evidence type="ECO:0000259" key="11">
    <source>
        <dbReference type="PROSITE" id="PS51199"/>
    </source>
</evidence>
<keyword evidence="5 12" id="KW-0347">Helicase</keyword>
<keyword evidence="2" id="KW-0235">DNA replication</keyword>
<dbReference type="Pfam" id="PF03796">
    <property type="entry name" value="DnaB_C"/>
    <property type="match status" value="1"/>
</dbReference>
<dbReference type="InterPro" id="IPR007694">
    <property type="entry name" value="DNA_helicase_DnaB-like_C"/>
</dbReference>